<dbReference type="EMBL" id="JAKOGI010000733">
    <property type="protein sequence ID" value="KAJ8431005.1"/>
    <property type="molecule type" value="Genomic_DNA"/>
</dbReference>
<feature type="transmembrane region" description="Helical" evidence="1">
    <location>
        <begin position="170"/>
        <end position="188"/>
    </location>
</feature>
<evidence type="ECO:0000313" key="2">
    <source>
        <dbReference type="EMBL" id="KAJ8431005.1"/>
    </source>
</evidence>
<organism evidence="2 3">
    <name type="scientific">Carnegiea gigantea</name>
    <dbReference type="NCBI Taxonomy" id="171969"/>
    <lineage>
        <taxon>Eukaryota</taxon>
        <taxon>Viridiplantae</taxon>
        <taxon>Streptophyta</taxon>
        <taxon>Embryophyta</taxon>
        <taxon>Tracheophyta</taxon>
        <taxon>Spermatophyta</taxon>
        <taxon>Magnoliopsida</taxon>
        <taxon>eudicotyledons</taxon>
        <taxon>Gunneridae</taxon>
        <taxon>Pentapetalae</taxon>
        <taxon>Caryophyllales</taxon>
        <taxon>Cactineae</taxon>
        <taxon>Cactaceae</taxon>
        <taxon>Cactoideae</taxon>
        <taxon>Echinocereeae</taxon>
        <taxon>Carnegiea</taxon>
    </lineage>
</organism>
<evidence type="ECO:0000256" key="1">
    <source>
        <dbReference type="SAM" id="Phobius"/>
    </source>
</evidence>
<keyword evidence="3" id="KW-1185">Reference proteome</keyword>
<accession>A0A9Q1JU76</accession>
<keyword evidence="1" id="KW-0472">Membrane</keyword>
<gene>
    <name evidence="2" type="ORF">Cgig2_025687</name>
</gene>
<protein>
    <submittedName>
        <fullName evidence="2">Uncharacterized protein</fullName>
    </submittedName>
</protein>
<dbReference type="Proteomes" id="UP001153076">
    <property type="component" value="Unassembled WGS sequence"/>
</dbReference>
<proteinExistence type="predicted"/>
<comment type="caution">
    <text evidence="2">The sequence shown here is derived from an EMBL/GenBank/DDBJ whole genome shotgun (WGS) entry which is preliminary data.</text>
</comment>
<reference evidence="2" key="1">
    <citation type="submission" date="2022-04" db="EMBL/GenBank/DDBJ databases">
        <title>Carnegiea gigantea Genome sequencing and assembly v2.</title>
        <authorList>
            <person name="Copetti D."/>
            <person name="Sanderson M.J."/>
            <person name="Burquez A."/>
            <person name="Wojciechowski M.F."/>
        </authorList>
    </citation>
    <scope>NUCLEOTIDE SEQUENCE</scope>
    <source>
        <strain evidence="2">SGP5-SGP5p</strain>
        <tissue evidence="2">Aerial part</tissue>
    </source>
</reference>
<evidence type="ECO:0000313" key="3">
    <source>
        <dbReference type="Proteomes" id="UP001153076"/>
    </source>
</evidence>
<sequence length="193" mass="20997">MVHFSNFTSTKMAAEYVQETFQCPLRETSAERLRPLPEDHLILCPSFDAGVATRYAQDSNTPEMVQAIFYATVVNEVAKWGITEAPDVGPAAATLGSLRVLVRELEYRLRGARILRPVNLPADLTSSSGPVEVSGLGDAPPVSLKALLEYSFSSSNSLLESSSSAGTPSYPFQALFVVLINYVIVLLIQWGRS</sequence>
<keyword evidence="1" id="KW-0812">Transmembrane</keyword>
<dbReference type="AlphaFoldDB" id="A0A9Q1JU76"/>
<keyword evidence="1" id="KW-1133">Transmembrane helix</keyword>
<name>A0A9Q1JU76_9CARY</name>